<evidence type="ECO:0000313" key="1">
    <source>
        <dbReference type="EMBL" id="MCJ8738902.1"/>
    </source>
</evidence>
<reference evidence="1" key="1">
    <citation type="submission" date="2020-02" db="EMBL/GenBank/DDBJ databases">
        <title>Genome sequencing of the panga catfish, Pangasius djambal.</title>
        <authorList>
            <person name="Wen M."/>
            <person name="Zahm M."/>
            <person name="Roques C."/>
            <person name="Cabau C."/>
            <person name="Klopp C."/>
            <person name="Donnadieu C."/>
            <person name="Jouanno E."/>
            <person name="Avarre J.-C."/>
            <person name="Campet M."/>
            <person name="Ha T."/>
            <person name="Dugue R."/>
            <person name="Lampietro C."/>
            <person name="Louis A."/>
            <person name="Herpin A."/>
            <person name="Echchiki A."/>
            <person name="Berthelot C."/>
            <person name="Parey E."/>
            <person name="Roest-Crollius H."/>
            <person name="Braasch I."/>
            <person name="Postlethwait J.H."/>
            <person name="Bobe J."/>
            <person name="Montfort J."/>
            <person name="Bouchez O."/>
            <person name="Begum T."/>
            <person name="Schartl M."/>
            <person name="Gustiano R."/>
            <person name="Guiguen Y."/>
        </authorList>
    </citation>
    <scope>NUCLEOTIDE SEQUENCE</scope>
    <source>
        <strain evidence="1">Pdj_M5554</strain>
    </source>
</reference>
<evidence type="ECO:0000313" key="2">
    <source>
        <dbReference type="Proteomes" id="UP000830395"/>
    </source>
</evidence>
<keyword evidence="2" id="KW-1185">Reference proteome</keyword>
<sequence>MYREEAPDKSRDVLCAIIYVALDVKPLKLCGLFNKLLKRFSDGRSGKIKRCCFTESL</sequence>
<comment type="caution">
    <text evidence="1">The sequence shown here is derived from an EMBL/GenBank/DDBJ whole genome shotgun (WGS) entry which is preliminary data.</text>
</comment>
<dbReference type="EMBL" id="CM040986">
    <property type="protein sequence ID" value="MCJ8738902.1"/>
    <property type="molecule type" value="Genomic_DNA"/>
</dbReference>
<proteinExistence type="predicted"/>
<protein>
    <submittedName>
        <fullName evidence="1">Uncharacterized protein</fullName>
    </submittedName>
</protein>
<name>A0ACC5YTI4_9TELE</name>
<organism evidence="1 2">
    <name type="scientific">Pangasius djambal</name>
    <dbReference type="NCBI Taxonomy" id="1691987"/>
    <lineage>
        <taxon>Eukaryota</taxon>
        <taxon>Metazoa</taxon>
        <taxon>Chordata</taxon>
        <taxon>Craniata</taxon>
        <taxon>Vertebrata</taxon>
        <taxon>Euteleostomi</taxon>
        <taxon>Actinopterygii</taxon>
        <taxon>Neopterygii</taxon>
        <taxon>Teleostei</taxon>
        <taxon>Ostariophysi</taxon>
        <taxon>Siluriformes</taxon>
        <taxon>Pangasiidae</taxon>
        <taxon>Pangasius</taxon>
    </lineage>
</organism>
<gene>
    <name evidence="1" type="ORF">PDJAM_G00041030</name>
</gene>
<accession>A0ACC5YTI4</accession>
<dbReference type="Proteomes" id="UP000830395">
    <property type="component" value="Chromosome 12"/>
</dbReference>